<dbReference type="GO" id="GO:0008528">
    <property type="term" value="F:G protein-coupled peptide receptor activity"/>
    <property type="evidence" value="ECO:0007669"/>
    <property type="project" value="TreeGrafter"/>
</dbReference>
<sequence>MENFTNVLSNLSHNNNPVYPTALLSPTPAPGLSPDTERNSVLSGTSQSSSNHHSNLDEVLSTLYDDDPYNTALPGNVTHKDDHEYDDHYYSGSFDNLQYSFRLEEFAQRSAAMRNSNMVPWQNCFQSFWEKVKNETLDYRNCQYKFDGASCWPETGPGSLSTISCFAELNGVLYDTRQNATLQCFDNGSWATQANYDHCSELVPLVSVEHGQSGKTKLLIFYVGYSVSLVAVLIALAVFAALKDLRCLRNTIHANLLATYLLHNLLWLTSASILFHVHEKVDCVFCVLLKYAELANFMWMFVEGLYLYVLVVKTFSVENIKLKVYLVIGWVGGAPIILAWVLARYFALPSGSASTMGHEAVSVGCFLHHESDLNWVVRVPVFAVLATNILFVCRIMWVSGHQHTRRVSYYVVIWCVLCSQGLWVALFYCFLNSEVQNSIRHHIARWRNERGLLNNNRSLEKLGRDTSPRANRLSRYSRRFFAGMGNKRESVCSEVTTTTTFITNGSNQPHHNFHHQKTSKQLLPLHHFQAPTGSGALQPRHFRHSQPNLSQVSYFNTTRNSAEVHDIHTTSTDVNADNLLPAYRPVSGTSSRALSPFDPPNIPLITPPILTPSGDTQHDNDPSGLLLQMGLSTSATSTLAQTSDNRSVSSSDISCKAKDLTRYVDQFNSHQATETQCSTPDISSTVPCVITTPHAPACSSARPYLEKIESVSSREEAAEFADRTSYDEEAALFSNATEPLL</sequence>
<dbReference type="SUPFAM" id="SSF111418">
    <property type="entry name" value="Hormone receptor domain"/>
    <property type="match status" value="1"/>
</dbReference>
<dbReference type="Proteomes" id="UP000694843">
    <property type="component" value="Unplaced"/>
</dbReference>
<dbReference type="PRINTS" id="PR01127">
    <property type="entry name" value="DIUHORMONER"/>
</dbReference>
<feature type="transmembrane region" description="Helical" evidence="11">
    <location>
        <begin position="409"/>
        <end position="428"/>
    </location>
</feature>
<evidence type="ECO:0000256" key="5">
    <source>
        <dbReference type="ARBA" id="ARBA00022989"/>
    </source>
</evidence>
<dbReference type="InterPro" id="IPR017981">
    <property type="entry name" value="GPCR_2-like_7TM"/>
</dbReference>
<keyword evidence="6" id="KW-0297">G-protein coupled receptor</keyword>
<reference evidence="15" key="1">
    <citation type="submission" date="2025-08" db="UniProtKB">
        <authorList>
            <consortium name="RefSeq"/>
        </authorList>
    </citation>
    <scope>IDENTIFICATION</scope>
    <source>
        <tissue evidence="15">Whole organism</tissue>
    </source>
</reference>
<dbReference type="KEGG" id="hazt:108679284"/>
<evidence type="ECO:0000256" key="1">
    <source>
        <dbReference type="ARBA" id="ARBA00004651"/>
    </source>
</evidence>
<evidence type="ECO:0000313" key="15">
    <source>
        <dbReference type="RefSeq" id="XP_018023369.2"/>
    </source>
</evidence>
<feature type="transmembrane region" description="Helical" evidence="11">
    <location>
        <begin position="219"/>
        <end position="242"/>
    </location>
</feature>
<evidence type="ECO:0000256" key="9">
    <source>
        <dbReference type="ARBA" id="ARBA00023224"/>
    </source>
</evidence>
<keyword evidence="4 11" id="KW-0812">Transmembrane</keyword>
<dbReference type="GO" id="GO:0007188">
    <property type="term" value="P:adenylate cyclase-modulating G protein-coupled receptor signaling pathway"/>
    <property type="evidence" value="ECO:0007669"/>
    <property type="project" value="TreeGrafter"/>
</dbReference>
<evidence type="ECO:0000256" key="11">
    <source>
        <dbReference type="SAM" id="Phobius"/>
    </source>
</evidence>
<evidence type="ECO:0000256" key="3">
    <source>
        <dbReference type="ARBA" id="ARBA00022475"/>
    </source>
</evidence>
<dbReference type="InterPro" id="IPR001879">
    <property type="entry name" value="GPCR_2_extracellular_dom"/>
</dbReference>
<dbReference type="RefSeq" id="XP_018023369.2">
    <property type="nucleotide sequence ID" value="XM_018167880.2"/>
</dbReference>
<feature type="domain" description="G-protein coupled receptors family 2 profile 1" evidence="12">
    <location>
        <begin position="123"/>
        <end position="203"/>
    </location>
</feature>
<dbReference type="Pfam" id="PF02793">
    <property type="entry name" value="HRM"/>
    <property type="match status" value="1"/>
</dbReference>
<dbReference type="InterPro" id="IPR002001">
    <property type="entry name" value="GPCR_2_diuretic_rcpt"/>
</dbReference>
<feature type="transmembrane region" description="Helical" evidence="11">
    <location>
        <begin position="324"/>
        <end position="347"/>
    </location>
</feature>
<evidence type="ECO:0000313" key="14">
    <source>
        <dbReference type="Proteomes" id="UP000694843"/>
    </source>
</evidence>
<feature type="transmembrane region" description="Helical" evidence="11">
    <location>
        <begin position="294"/>
        <end position="312"/>
    </location>
</feature>
<keyword evidence="14" id="KW-1185">Reference proteome</keyword>
<dbReference type="PANTHER" id="PTHR45620">
    <property type="entry name" value="PDF RECEPTOR-LIKE PROTEIN-RELATED"/>
    <property type="match status" value="1"/>
</dbReference>
<evidence type="ECO:0000259" key="13">
    <source>
        <dbReference type="PROSITE" id="PS50261"/>
    </source>
</evidence>
<proteinExistence type="inferred from homology"/>
<dbReference type="InterPro" id="IPR036445">
    <property type="entry name" value="GPCR_2_extracell_dom_sf"/>
</dbReference>
<protein>
    <submittedName>
        <fullName evidence="15">PDF receptor-like</fullName>
    </submittedName>
</protein>
<dbReference type="PROSITE" id="PS50227">
    <property type="entry name" value="G_PROTEIN_RECEP_F2_3"/>
    <property type="match status" value="1"/>
</dbReference>
<comment type="subcellular location">
    <subcellularLocation>
        <location evidence="1">Cell membrane</location>
        <topology evidence="1">Multi-pass membrane protein</topology>
    </subcellularLocation>
</comment>
<evidence type="ECO:0000256" key="10">
    <source>
        <dbReference type="SAM" id="MobiDB-lite"/>
    </source>
</evidence>
<dbReference type="PROSITE" id="PS50261">
    <property type="entry name" value="G_PROTEIN_RECEP_F2_4"/>
    <property type="match status" value="1"/>
</dbReference>
<evidence type="ECO:0000256" key="8">
    <source>
        <dbReference type="ARBA" id="ARBA00023170"/>
    </source>
</evidence>
<evidence type="ECO:0000256" key="6">
    <source>
        <dbReference type="ARBA" id="ARBA00023040"/>
    </source>
</evidence>
<evidence type="ECO:0000256" key="2">
    <source>
        <dbReference type="ARBA" id="ARBA00005314"/>
    </source>
</evidence>
<dbReference type="PANTHER" id="PTHR45620:SF15">
    <property type="entry name" value="DIURETIC HORMONE 44 RECEPTOR 1-RELATED"/>
    <property type="match status" value="1"/>
</dbReference>
<keyword evidence="5 11" id="KW-1133">Transmembrane helix</keyword>
<dbReference type="SMART" id="SM00008">
    <property type="entry name" value="HormR"/>
    <property type="match status" value="1"/>
</dbReference>
<name>A0A8B7PB30_HYAAZ</name>
<keyword evidence="9" id="KW-0807">Transducer</keyword>
<feature type="transmembrane region" description="Helical" evidence="11">
    <location>
        <begin position="254"/>
        <end position="274"/>
    </location>
</feature>
<dbReference type="GeneID" id="108679284"/>
<dbReference type="GO" id="GO:0007166">
    <property type="term" value="P:cell surface receptor signaling pathway"/>
    <property type="evidence" value="ECO:0007669"/>
    <property type="project" value="InterPro"/>
</dbReference>
<dbReference type="GO" id="GO:0008036">
    <property type="term" value="F:diuretic hormone receptor activity"/>
    <property type="evidence" value="ECO:0007669"/>
    <property type="project" value="InterPro"/>
</dbReference>
<organism evidence="14 15">
    <name type="scientific">Hyalella azteca</name>
    <name type="common">Amphipod</name>
    <dbReference type="NCBI Taxonomy" id="294128"/>
    <lineage>
        <taxon>Eukaryota</taxon>
        <taxon>Metazoa</taxon>
        <taxon>Ecdysozoa</taxon>
        <taxon>Arthropoda</taxon>
        <taxon>Crustacea</taxon>
        <taxon>Multicrustacea</taxon>
        <taxon>Malacostraca</taxon>
        <taxon>Eumalacostraca</taxon>
        <taxon>Peracarida</taxon>
        <taxon>Amphipoda</taxon>
        <taxon>Senticaudata</taxon>
        <taxon>Talitrida</taxon>
        <taxon>Talitroidea</taxon>
        <taxon>Hyalellidae</taxon>
        <taxon>Hyalella</taxon>
    </lineage>
</organism>
<evidence type="ECO:0000256" key="4">
    <source>
        <dbReference type="ARBA" id="ARBA00022692"/>
    </source>
</evidence>
<dbReference type="OrthoDB" id="6022368at2759"/>
<dbReference type="Pfam" id="PF00002">
    <property type="entry name" value="7tm_2"/>
    <property type="match status" value="1"/>
</dbReference>
<evidence type="ECO:0000259" key="12">
    <source>
        <dbReference type="PROSITE" id="PS50227"/>
    </source>
</evidence>
<dbReference type="InterPro" id="IPR050332">
    <property type="entry name" value="GPCR_2"/>
</dbReference>
<gene>
    <name evidence="15" type="primary">LOC108679284</name>
</gene>
<feature type="domain" description="G-protein coupled receptors family 2 profile 2" evidence="13">
    <location>
        <begin position="217"/>
        <end position="398"/>
    </location>
</feature>
<dbReference type="Gene3D" id="1.20.1070.10">
    <property type="entry name" value="Rhodopsin 7-helix transmembrane proteins"/>
    <property type="match status" value="1"/>
</dbReference>
<keyword evidence="8" id="KW-0675">Receptor</keyword>
<accession>A0A8B7PB30</accession>
<feature type="transmembrane region" description="Helical" evidence="11">
    <location>
        <begin position="375"/>
        <end position="397"/>
    </location>
</feature>
<evidence type="ECO:0000256" key="7">
    <source>
        <dbReference type="ARBA" id="ARBA00023136"/>
    </source>
</evidence>
<dbReference type="GO" id="GO:0017046">
    <property type="term" value="F:peptide hormone binding"/>
    <property type="evidence" value="ECO:0007669"/>
    <property type="project" value="TreeGrafter"/>
</dbReference>
<dbReference type="GO" id="GO:0005886">
    <property type="term" value="C:plasma membrane"/>
    <property type="evidence" value="ECO:0007669"/>
    <property type="project" value="UniProtKB-SubCell"/>
</dbReference>
<comment type="similarity">
    <text evidence="2">Belongs to the G-protein coupled receptor 2 family.</text>
</comment>
<keyword evidence="7 11" id="KW-0472">Membrane</keyword>
<feature type="region of interest" description="Disordered" evidence="10">
    <location>
        <begin position="19"/>
        <end position="54"/>
    </location>
</feature>
<dbReference type="InterPro" id="IPR000832">
    <property type="entry name" value="GPCR_2_secretin-like"/>
</dbReference>
<keyword evidence="3" id="KW-1003">Cell membrane</keyword>
<dbReference type="AlphaFoldDB" id="A0A8B7PB30"/>
<dbReference type="Gene3D" id="4.10.1240.10">
    <property type="entry name" value="GPCR, family 2, extracellular hormone receptor domain"/>
    <property type="match status" value="1"/>
</dbReference>
<dbReference type="PRINTS" id="PR00249">
    <property type="entry name" value="GPCRSECRETIN"/>
</dbReference>